<evidence type="ECO:0000313" key="3">
    <source>
        <dbReference type="EMBL" id="KAF8677260.1"/>
    </source>
</evidence>
<feature type="compositionally biased region" description="Low complexity" evidence="1">
    <location>
        <begin position="556"/>
        <end position="566"/>
    </location>
</feature>
<evidence type="ECO:0000313" key="4">
    <source>
        <dbReference type="Proteomes" id="UP000636709"/>
    </source>
</evidence>
<keyword evidence="2" id="KW-0812">Transmembrane</keyword>
<feature type="region of interest" description="Disordered" evidence="1">
    <location>
        <begin position="545"/>
        <end position="629"/>
    </location>
</feature>
<feature type="region of interest" description="Disordered" evidence="1">
    <location>
        <begin position="372"/>
        <end position="504"/>
    </location>
</feature>
<evidence type="ECO:0000256" key="2">
    <source>
        <dbReference type="SAM" id="Phobius"/>
    </source>
</evidence>
<keyword evidence="2" id="KW-1133">Transmembrane helix</keyword>
<protein>
    <recommendedName>
        <fullName evidence="5">Transmembrane protein</fullName>
    </recommendedName>
</protein>
<dbReference type="PROSITE" id="PS50330">
    <property type="entry name" value="UIM"/>
    <property type="match status" value="1"/>
</dbReference>
<comment type="caution">
    <text evidence="3">The sequence shown here is derived from an EMBL/GenBank/DDBJ whole genome shotgun (WGS) entry which is preliminary data.</text>
</comment>
<reference evidence="3" key="1">
    <citation type="submission" date="2020-07" db="EMBL/GenBank/DDBJ databases">
        <title>Genome sequence and genetic diversity analysis of an under-domesticated orphan crop, white fonio (Digitaria exilis).</title>
        <authorList>
            <person name="Bennetzen J.L."/>
            <person name="Chen S."/>
            <person name="Ma X."/>
            <person name="Wang X."/>
            <person name="Yssel A.E.J."/>
            <person name="Chaluvadi S.R."/>
            <person name="Johnson M."/>
            <person name="Gangashetty P."/>
            <person name="Hamidou F."/>
            <person name="Sanogo M.D."/>
            <person name="Zwaenepoel A."/>
            <person name="Wallace J."/>
            <person name="Van De Peer Y."/>
            <person name="Van Deynze A."/>
        </authorList>
    </citation>
    <scope>NUCLEOTIDE SEQUENCE</scope>
    <source>
        <tissue evidence="3">Leaves</tissue>
    </source>
</reference>
<dbReference type="Proteomes" id="UP000636709">
    <property type="component" value="Unassembled WGS sequence"/>
</dbReference>
<dbReference type="InterPro" id="IPR003903">
    <property type="entry name" value="UIM_dom"/>
</dbReference>
<dbReference type="AlphaFoldDB" id="A0A835B9L7"/>
<evidence type="ECO:0000256" key="1">
    <source>
        <dbReference type="SAM" id="MobiDB-lite"/>
    </source>
</evidence>
<proteinExistence type="predicted"/>
<gene>
    <name evidence="3" type="ORF">HU200_046742</name>
</gene>
<feature type="compositionally biased region" description="Acidic residues" evidence="1">
    <location>
        <begin position="469"/>
        <end position="479"/>
    </location>
</feature>
<keyword evidence="2" id="KW-0472">Membrane</keyword>
<feature type="compositionally biased region" description="Gly residues" evidence="1">
    <location>
        <begin position="383"/>
        <end position="393"/>
    </location>
</feature>
<feature type="compositionally biased region" description="Polar residues" evidence="1">
    <location>
        <begin position="422"/>
        <end position="436"/>
    </location>
</feature>
<feature type="compositionally biased region" description="Basic residues" evidence="1">
    <location>
        <begin position="615"/>
        <end position="624"/>
    </location>
</feature>
<feature type="compositionally biased region" description="Pro residues" evidence="1">
    <location>
        <begin position="249"/>
        <end position="259"/>
    </location>
</feature>
<accession>A0A835B9L7</accession>
<organism evidence="3 4">
    <name type="scientific">Digitaria exilis</name>
    <dbReference type="NCBI Taxonomy" id="1010633"/>
    <lineage>
        <taxon>Eukaryota</taxon>
        <taxon>Viridiplantae</taxon>
        <taxon>Streptophyta</taxon>
        <taxon>Embryophyta</taxon>
        <taxon>Tracheophyta</taxon>
        <taxon>Spermatophyta</taxon>
        <taxon>Magnoliopsida</taxon>
        <taxon>Liliopsida</taxon>
        <taxon>Poales</taxon>
        <taxon>Poaceae</taxon>
        <taxon>PACMAD clade</taxon>
        <taxon>Panicoideae</taxon>
        <taxon>Panicodae</taxon>
        <taxon>Paniceae</taxon>
        <taxon>Anthephorinae</taxon>
        <taxon>Digitaria</taxon>
    </lineage>
</organism>
<dbReference type="EMBL" id="JACEFO010002150">
    <property type="protein sequence ID" value="KAF8677260.1"/>
    <property type="molecule type" value="Genomic_DNA"/>
</dbReference>
<feature type="compositionally biased region" description="Low complexity" evidence="1">
    <location>
        <begin position="260"/>
        <end position="269"/>
    </location>
</feature>
<keyword evidence="4" id="KW-1185">Reference proteome</keyword>
<feature type="region of interest" description="Disordered" evidence="1">
    <location>
        <begin position="223"/>
        <end position="285"/>
    </location>
</feature>
<sequence>MRPITTTTRPLGRSAPHPLPLPLLLAREMASRSSIAALLRRCSAAEREFLPSSASAPFSSGTVAATVPAASPARSVLKVSLLVSPSGEEMAQSATGGPVRGYHALPASASSEALPALRGSRATFSSSKATTHMGSELQKLRGKIAFHAKLHRALLLVAYPVVGYLAFMIYTQTCEIERLTKKRLSDGSGKLASSRLAEAPELHRSRRLASRVKKFAVTGPVTAVTGRTVPDRTPPHSPPAQLSFSSGEKPPPAAQPPRAPGSRAAANRPGSRRRGSRLHTPANRSGLTGFRSVLAVTARPRVVHCDRVSKEVREYFQRDLERAKKLTAQRAQEKLRKEKAAAEGNYPGGDEAYDEEAELQRALNQSRAEEEFRRGVQQRGGAYEHGGGSGTRGEGTLQRMLRRATSARQTPGVTDYNLGSARGSTQPRIDTGSWTQKGKRKYHIAPSKVIPKRQRGQATGKGKQKEIEVLSDEDTDDGEGDKSPEYQESQDSSSGDDGDDNNDGDAMMVVAVVAVVAVLLAVAGAEACHLQTHLLDIDHGAPMSQRRTVGPTDYDSPQFSSSSSYRESSHGKPPKTDCTGDLNSKFEFNRFPPVTGQTGPVNRYRRAATTVSSRAPRRRTRRPQHGYSARLPQATVHPDPVWGTHAGVSAGVFRAKLSSPPSNRSAAAPNRSCPPQIHTNSLEPARRPSRTNSPEPTRRPPRTLVVEMSTPARARKLKTAGVGCGGGCPSPYPRLRRPQLGCDSFQPWWQLGCGAPFSRSWRRAIRTAPPILCVATFCRTWPRRLHQFCSDTDGLSWLPQLCNMYGWISFPQLFC</sequence>
<evidence type="ECO:0008006" key="5">
    <source>
        <dbReference type="Google" id="ProtNLM"/>
    </source>
</evidence>
<feature type="region of interest" description="Disordered" evidence="1">
    <location>
        <begin position="655"/>
        <end position="701"/>
    </location>
</feature>
<feature type="compositionally biased region" description="Low complexity" evidence="1">
    <location>
        <begin position="658"/>
        <end position="671"/>
    </location>
</feature>
<feature type="transmembrane region" description="Helical" evidence="2">
    <location>
        <begin position="153"/>
        <end position="171"/>
    </location>
</feature>
<name>A0A835B9L7_9POAL</name>
<feature type="compositionally biased region" description="Acidic residues" evidence="1">
    <location>
        <begin position="494"/>
        <end position="503"/>
    </location>
</feature>